<keyword evidence="2" id="KW-1185">Reference proteome</keyword>
<name>A0A0F0CVT8_9BACT</name>
<reference evidence="1 2" key="1">
    <citation type="submission" date="2015-02" db="EMBL/GenBank/DDBJ databases">
        <title>Single-cell genomics of uncultivated deep-branching MTB reveals a conserved set of magnetosome genes.</title>
        <authorList>
            <person name="Kolinko S."/>
            <person name="Richter M."/>
            <person name="Glockner F.O."/>
            <person name="Brachmann A."/>
            <person name="Schuler D."/>
        </authorList>
    </citation>
    <scope>NUCLEOTIDE SEQUENCE [LARGE SCALE GENOMIC DNA]</scope>
    <source>
        <strain evidence="1">SKK-01</strain>
    </source>
</reference>
<proteinExistence type="predicted"/>
<protein>
    <submittedName>
        <fullName evidence="1">Uncharacterized protein</fullName>
    </submittedName>
</protein>
<evidence type="ECO:0000313" key="1">
    <source>
        <dbReference type="EMBL" id="KJJ85560.1"/>
    </source>
</evidence>
<dbReference type="AlphaFoldDB" id="A0A0F0CVT8"/>
<comment type="caution">
    <text evidence="1">The sequence shown here is derived from an EMBL/GenBank/DDBJ whole genome shotgun (WGS) entry which is preliminary data.</text>
</comment>
<gene>
    <name evidence="1" type="ORF">OMAG_000572</name>
</gene>
<accession>A0A0F0CVT8</accession>
<organism evidence="1 2">
    <name type="scientific">Candidatus Omnitrophus magneticus</name>
    <dbReference type="NCBI Taxonomy" id="1609969"/>
    <lineage>
        <taxon>Bacteria</taxon>
        <taxon>Pseudomonadati</taxon>
        <taxon>Candidatus Omnitrophota</taxon>
        <taxon>Candidatus Omnitrophus</taxon>
    </lineage>
</organism>
<evidence type="ECO:0000313" key="2">
    <source>
        <dbReference type="Proteomes" id="UP000033428"/>
    </source>
</evidence>
<sequence length="274" mass="30098">MCLMTFTARADSWPSRYFSGDSTMALNHLKESLGDLSAPMTVSICSCGIFCLDKISRISPSRVSNFSARVLTISTMSWLSAWILSLSCSIVFRKVISSLDKNPAIILPVGNFSESNNSIPPIKFQILCRLIVENINNIIGYTKYGSGVMINSENGISEKIVGSISVLNIVTMPGIRLSLIDTFCIFSRILVPSKWSSTNLIPKIICGIIDHKNISCQSSVPVNKNPIADDKASGNARYMVSSRTGAMTRVRIIRRKLFFSNDGVKRFSHSVRAG</sequence>
<dbReference type="EMBL" id="JYNY01000118">
    <property type="protein sequence ID" value="KJJ85560.1"/>
    <property type="molecule type" value="Genomic_DNA"/>
</dbReference>
<dbReference type="Proteomes" id="UP000033428">
    <property type="component" value="Unassembled WGS sequence"/>
</dbReference>